<dbReference type="PANTHER" id="PTHR21540:SF0">
    <property type="entry name" value="PHD FAMILY PROTEIN"/>
    <property type="match status" value="1"/>
</dbReference>
<evidence type="ECO:0000256" key="1">
    <source>
        <dbReference type="PROSITE-ProRule" id="PRU00325"/>
    </source>
</evidence>
<feature type="domain" description="SWIM-type" evidence="3">
    <location>
        <begin position="159"/>
        <end position="191"/>
    </location>
</feature>
<proteinExistence type="predicted"/>
<feature type="region of interest" description="Disordered" evidence="2">
    <location>
        <begin position="255"/>
        <end position="277"/>
    </location>
</feature>
<reference evidence="4" key="1">
    <citation type="submission" date="2022-06" db="EMBL/GenBank/DDBJ databases">
        <title>Genome Sequence of Candolleomyces eurysporus.</title>
        <authorList>
            <person name="Buettner E."/>
        </authorList>
    </citation>
    <scope>NUCLEOTIDE SEQUENCE</scope>
    <source>
        <strain evidence="4">VTCC 930004</strain>
    </source>
</reference>
<dbReference type="Proteomes" id="UP001140091">
    <property type="component" value="Unassembled WGS sequence"/>
</dbReference>
<dbReference type="PANTHER" id="PTHR21540">
    <property type="entry name" value="RING FINGER AND SWIM DOMAIN-CONTAINING PROTEIN 2"/>
    <property type="match status" value="1"/>
</dbReference>
<keyword evidence="1" id="KW-0479">Metal-binding</keyword>
<feature type="compositionally biased region" description="Basic residues" evidence="2">
    <location>
        <begin position="88"/>
        <end position="97"/>
    </location>
</feature>
<protein>
    <recommendedName>
        <fullName evidence="3">SWIM-type domain-containing protein</fullName>
    </recommendedName>
</protein>
<dbReference type="GO" id="GO:0008270">
    <property type="term" value="F:zinc ion binding"/>
    <property type="evidence" value="ECO:0007669"/>
    <property type="project" value="UniProtKB-KW"/>
</dbReference>
<evidence type="ECO:0000313" key="5">
    <source>
        <dbReference type="Proteomes" id="UP001140091"/>
    </source>
</evidence>
<accession>A0A9W8J3E4</accession>
<dbReference type="OrthoDB" id="2122982at2759"/>
<dbReference type="InterPro" id="IPR039903">
    <property type="entry name" value="Zswim2"/>
</dbReference>
<organism evidence="4 5">
    <name type="scientific">Candolleomyces eurysporus</name>
    <dbReference type="NCBI Taxonomy" id="2828524"/>
    <lineage>
        <taxon>Eukaryota</taxon>
        <taxon>Fungi</taxon>
        <taxon>Dikarya</taxon>
        <taxon>Basidiomycota</taxon>
        <taxon>Agaricomycotina</taxon>
        <taxon>Agaricomycetes</taxon>
        <taxon>Agaricomycetidae</taxon>
        <taxon>Agaricales</taxon>
        <taxon>Agaricineae</taxon>
        <taxon>Psathyrellaceae</taxon>
        <taxon>Candolleomyces</taxon>
    </lineage>
</organism>
<evidence type="ECO:0000313" key="4">
    <source>
        <dbReference type="EMBL" id="KAJ2923755.1"/>
    </source>
</evidence>
<keyword evidence="1" id="KW-0862">Zinc</keyword>
<feature type="compositionally biased region" description="Low complexity" evidence="2">
    <location>
        <begin position="65"/>
        <end position="76"/>
    </location>
</feature>
<dbReference type="EMBL" id="JANBPK010001284">
    <property type="protein sequence ID" value="KAJ2923755.1"/>
    <property type="molecule type" value="Genomic_DNA"/>
</dbReference>
<feature type="region of interest" description="Disordered" evidence="2">
    <location>
        <begin position="1"/>
        <end position="112"/>
    </location>
</feature>
<sequence length="335" mass="35712">MVLKRKQGDDWVAAGSSSSSTRAGPSSTRVPVPDVLPPAASLAKPRKRAKRDLTGTIVGGAGQTASMAASSSSSAMPVPGPSQPQASPKKRGGGRKKKDPDAAPAPEKRAARYKAACPQNIMDRLERVRTQTFFMVDRRRNDGELREEFSVLGSTGNVYTITIGTTPKCNCPDAGKGNHCKHILFVMTKVLQVPQSSNLWYQKYEPSFLKTISLLILITSFTRALLTSELETIFANAPAAPNAVTNRRVQEVYARATGKASEPASATPDSKKKMPEEEDDCPICYETMYQAKEAKSKWVVAGGSSAVGAATKAGGYLNLASAAGLSPVRDTSTCE</sequence>
<keyword evidence="1" id="KW-0863">Zinc-finger</keyword>
<name>A0A9W8J3E4_9AGAR</name>
<dbReference type="PROSITE" id="PS50966">
    <property type="entry name" value="ZF_SWIM"/>
    <property type="match status" value="1"/>
</dbReference>
<feature type="compositionally biased region" description="Basic and acidic residues" evidence="2">
    <location>
        <begin position="98"/>
        <end position="110"/>
    </location>
</feature>
<feature type="non-terminal residue" evidence="4">
    <location>
        <position position="1"/>
    </location>
</feature>
<dbReference type="GO" id="GO:0061630">
    <property type="term" value="F:ubiquitin protein ligase activity"/>
    <property type="evidence" value="ECO:0007669"/>
    <property type="project" value="InterPro"/>
</dbReference>
<gene>
    <name evidence="4" type="ORF">H1R20_g13336</name>
</gene>
<dbReference type="InterPro" id="IPR007527">
    <property type="entry name" value="Znf_SWIM"/>
</dbReference>
<keyword evidence="5" id="KW-1185">Reference proteome</keyword>
<dbReference type="AlphaFoldDB" id="A0A9W8J3E4"/>
<evidence type="ECO:0000259" key="3">
    <source>
        <dbReference type="PROSITE" id="PS50966"/>
    </source>
</evidence>
<feature type="compositionally biased region" description="Low complexity" evidence="2">
    <location>
        <begin position="14"/>
        <end position="29"/>
    </location>
</feature>
<comment type="caution">
    <text evidence="4">The sequence shown here is derived from an EMBL/GenBank/DDBJ whole genome shotgun (WGS) entry which is preliminary data.</text>
</comment>
<evidence type="ECO:0000256" key="2">
    <source>
        <dbReference type="SAM" id="MobiDB-lite"/>
    </source>
</evidence>